<reference evidence="1 2" key="1">
    <citation type="journal article" date="2021" name="BMC Genomics">
        <title>Datura genome reveals duplications of psychoactive alkaloid biosynthetic genes and high mutation rate following tissue culture.</title>
        <authorList>
            <person name="Rajewski A."/>
            <person name="Carter-House D."/>
            <person name="Stajich J."/>
            <person name="Litt A."/>
        </authorList>
    </citation>
    <scope>NUCLEOTIDE SEQUENCE [LARGE SCALE GENOMIC DNA]</scope>
    <source>
        <strain evidence="1">AR-01</strain>
    </source>
</reference>
<dbReference type="Proteomes" id="UP000823775">
    <property type="component" value="Unassembled WGS sequence"/>
</dbReference>
<evidence type="ECO:0000313" key="1">
    <source>
        <dbReference type="EMBL" id="MCD9645676.1"/>
    </source>
</evidence>
<name>A0ABS8VH41_DATST</name>
<proteinExistence type="predicted"/>
<sequence length="69" mass="7439">MSQVTACGDLKRIVVKVMKKSSENMQKVVERVFKSPDDPLSDTSSGMILLGLAFYVGDGDSSEDLLVGD</sequence>
<keyword evidence="2" id="KW-1185">Reference proteome</keyword>
<dbReference type="EMBL" id="JACEIK010004499">
    <property type="protein sequence ID" value="MCD9645676.1"/>
    <property type="molecule type" value="Genomic_DNA"/>
</dbReference>
<accession>A0ABS8VH41</accession>
<gene>
    <name evidence="1" type="ORF">HAX54_034742</name>
</gene>
<comment type="caution">
    <text evidence="1">The sequence shown here is derived from an EMBL/GenBank/DDBJ whole genome shotgun (WGS) entry which is preliminary data.</text>
</comment>
<evidence type="ECO:0000313" key="2">
    <source>
        <dbReference type="Proteomes" id="UP000823775"/>
    </source>
</evidence>
<protein>
    <submittedName>
        <fullName evidence="1">Uncharacterized protein</fullName>
    </submittedName>
</protein>
<organism evidence="1 2">
    <name type="scientific">Datura stramonium</name>
    <name type="common">Jimsonweed</name>
    <name type="synonym">Common thornapple</name>
    <dbReference type="NCBI Taxonomy" id="4076"/>
    <lineage>
        <taxon>Eukaryota</taxon>
        <taxon>Viridiplantae</taxon>
        <taxon>Streptophyta</taxon>
        <taxon>Embryophyta</taxon>
        <taxon>Tracheophyta</taxon>
        <taxon>Spermatophyta</taxon>
        <taxon>Magnoliopsida</taxon>
        <taxon>eudicotyledons</taxon>
        <taxon>Gunneridae</taxon>
        <taxon>Pentapetalae</taxon>
        <taxon>asterids</taxon>
        <taxon>lamiids</taxon>
        <taxon>Solanales</taxon>
        <taxon>Solanaceae</taxon>
        <taxon>Solanoideae</taxon>
        <taxon>Datureae</taxon>
        <taxon>Datura</taxon>
    </lineage>
</organism>